<dbReference type="InterPro" id="IPR002781">
    <property type="entry name" value="TM_pro_TauE-like"/>
</dbReference>
<evidence type="ECO:0000256" key="8">
    <source>
        <dbReference type="RuleBase" id="RU363041"/>
    </source>
</evidence>
<feature type="transmembrane region" description="Helical" evidence="8">
    <location>
        <begin position="77"/>
        <end position="95"/>
    </location>
</feature>
<keyword evidence="5 8" id="KW-0812">Transmembrane</keyword>
<feature type="transmembrane region" description="Helical" evidence="8">
    <location>
        <begin position="102"/>
        <end position="121"/>
    </location>
</feature>
<evidence type="ECO:0000256" key="2">
    <source>
        <dbReference type="ARBA" id="ARBA00009142"/>
    </source>
</evidence>
<dbReference type="EMBL" id="JAAQPH010000018">
    <property type="protein sequence ID" value="NIA71058.1"/>
    <property type="molecule type" value="Genomic_DNA"/>
</dbReference>
<evidence type="ECO:0000256" key="7">
    <source>
        <dbReference type="ARBA" id="ARBA00023136"/>
    </source>
</evidence>
<keyword evidence="10" id="KW-1185">Reference proteome</keyword>
<evidence type="ECO:0000256" key="1">
    <source>
        <dbReference type="ARBA" id="ARBA00004651"/>
    </source>
</evidence>
<name>A0A967F0S8_9PROT</name>
<proteinExistence type="inferred from homology"/>
<dbReference type="Proteomes" id="UP000761264">
    <property type="component" value="Unassembled WGS sequence"/>
</dbReference>
<feature type="transmembrane region" description="Helical" evidence="8">
    <location>
        <begin position="198"/>
        <end position="217"/>
    </location>
</feature>
<keyword evidence="4 8" id="KW-1003">Cell membrane</keyword>
<gene>
    <name evidence="9" type="ORF">HBA54_20880</name>
</gene>
<comment type="subcellular location">
    <subcellularLocation>
        <location evidence="1 8">Cell membrane</location>
        <topology evidence="1 8">Multi-pass membrane protein</topology>
    </subcellularLocation>
</comment>
<dbReference type="PANTHER" id="PTHR30269">
    <property type="entry name" value="TRANSMEMBRANE PROTEIN YFCA"/>
    <property type="match status" value="1"/>
</dbReference>
<evidence type="ECO:0000256" key="5">
    <source>
        <dbReference type="ARBA" id="ARBA00022692"/>
    </source>
</evidence>
<evidence type="ECO:0000256" key="6">
    <source>
        <dbReference type="ARBA" id="ARBA00022989"/>
    </source>
</evidence>
<evidence type="ECO:0000256" key="4">
    <source>
        <dbReference type="ARBA" id="ARBA00022475"/>
    </source>
</evidence>
<dbReference type="GO" id="GO:0005886">
    <property type="term" value="C:plasma membrane"/>
    <property type="evidence" value="ECO:0007669"/>
    <property type="project" value="UniProtKB-SubCell"/>
</dbReference>
<organism evidence="9 10">
    <name type="scientific">Pelagibius litoralis</name>
    <dbReference type="NCBI Taxonomy" id="374515"/>
    <lineage>
        <taxon>Bacteria</taxon>
        <taxon>Pseudomonadati</taxon>
        <taxon>Pseudomonadota</taxon>
        <taxon>Alphaproteobacteria</taxon>
        <taxon>Rhodospirillales</taxon>
        <taxon>Rhodovibrionaceae</taxon>
        <taxon>Pelagibius</taxon>
    </lineage>
</organism>
<feature type="transmembrane region" description="Helical" evidence="8">
    <location>
        <begin position="229"/>
        <end position="248"/>
    </location>
</feature>
<dbReference type="PANTHER" id="PTHR30269:SF32">
    <property type="entry name" value="MEMBRANE TRANSPORTER PROTEIN-RELATED"/>
    <property type="match status" value="1"/>
</dbReference>
<comment type="caution">
    <text evidence="9">The sequence shown here is derived from an EMBL/GenBank/DDBJ whole genome shotgun (WGS) entry which is preliminary data.</text>
</comment>
<dbReference type="AlphaFoldDB" id="A0A967F0S8"/>
<reference evidence="9" key="1">
    <citation type="submission" date="2020-03" db="EMBL/GenBank/DDBJ databases">
        <title>Genome of Pelagibius litoralis DSM 21314T.</title>
        <authorList>
            <person name="Wang G."/>
        </authorList>
    </citation>
    <scope>NUCLEOTIDE SEQUENCE</scope>
    <source>
        <strain evidence="9">DSM 21314</strain>
    </source>
</reference>
<keyword evidence="6 8" id="KW-1133">Transmembrane helix</keyword>
<evidence type="ECO:0000256" key="3">
    <source>
        <dbReference type="ARBA" id="ARBA00022448"/>
    </source>
</evidence>
<comment type="similarity">
    <text evidence="2 8">Belongs to the 4-toluene sulfonate uptake permease (TSUP) (TC 2.A.102) family.</text>
</comment>
<protein>
    <recommendedName>
        <fullName evidence="8">Probable membrane transporter protein</fullName>
    </recommendedName>
</protein>
<dbReference type="RefSeq" id="WP_167228298.1">
    <property type="nucleotide sequence ID" value="NZ_JAAQPH010000018.1"/>
</dbReference>
<feature type="transmembrane region" description="Helical" evidence="8">
    <location>
        <begin position="173"/>
        <end position="192"/>
    </location>
</feature>
<keyword evidence="7 8" id="KW-0472">Membrane</keyword>
<feature type="transmembrane region" description="Helical" evidence="8">
    <location>
        <begin position="6"/>
        <end position="36"/>
    </location>
</feature>
<accession>A0A967F0S8</accession>
<feature type="transmembrane region" description="Helical" evidence="8">
    <location>
        <begin position="48"/>
        <end position="71"/>
    </location>
</feature>
<evidence type="ECO:0000313" key="9">
    <source>
        <dbReference type="EMBL" id="NIA71058.1"/>
    </source>
</evidence>
<keyword evidence="3" id="KW-0813">Transport</keyword>
<evidence type="ECO:0000313" key="10">
    <source>
        <dbReference type="Proteomes" id="UP000761264"/>
    </source>
</evidence>
<feature type="transmembrane region" description="Helical" evidence="8">
    <location>
        <begin position="141"/>
        <end position="161"/>
    </location>
</feature>
<dbReference type="InterPro" id="IPR052017">
    <property type="entry name" value="TSUP"/>
</dbReference>
<dbReference type="Pfam" id="PF01925">
    <property type="entry name" value="TauE"/>
    <property type="match status" value="1"/>
</dbReference>
<sequence length="251" mass="25675">MWEIDLIAVVVASFLLAGLVKGLVGLGLPTIALALLATRIDLKDAIPLVLVPSLATNIWQAVSGGALAVLLKRLWPLLAPACLGIWIGAGVLAGLDAVLVSGLFGALICAHAAISITGLQAPAPGARETWLSPLIGSVNGVITGLTGSFIFPSVLYLQALALPRDHLVQAMGITFLVSTLAMAVALSGHALLPAEAGLLSAVALVPALAGMALGQLLRKRLPEARFRKVFFLALAALGAYLTAAAFLAPHL</sequence>